<keyword evidence="3" id="KW-0949">S-adenosyl-L-methionine</keyword>
<dbReference type="EMBL" id="RRZA01000089">
    <property type="protein sequence ID" value="MBE0459564.1"/>
    <property type="molecule type" value="Genomic_DNA"/>
</dbReference>
<dbReference type="PANTHER" id="PTHR21392">
    <property type="entry name" value="TRNA-URIDINE AMINOCARBOXYPROPYLTRANSFERASE 2"/>
    <property type="match status" value="1"/>
</dbReference>
<dbReference type="RefSeq" id="WP_192542937.1">
    <property type="nucleotide sequence ID" value="NZ_RRZA01000089.1"/>
</dbReference>
<keyword evidence="2" id="KW-0808">Transferase</keyword>
<evidence type="ECO:0000313" key="7">
    <source>
        <dbReference type="Proteomes" id="UP000707245"/>
    </source>
</evidence>
<reference evidence="6 7" key="1">
    <citation type="submission" date="2020-07" db="EMBL/GenBank/DDBJ databases">
        <title>Halophilic bacteria isolated from french cheeses.</title>
        <authorList>
            <person name="Kothe C.I."/>
            <person name="Farah-Kraiem B."/>
            <person name="Renault P."/>
            <person name="Dridi B."/>
        </authorList>
    </citation>
    <scope>NUCLEOTIDE SEQUENCE [LARGE SCALE GENOMIC DNA]</scope>
    <source>
        <strain evidence="6 7">FME14</strain>
    </source>
</reference>
<proteinExistence type="predicted"/>
<evidence type="ECO:0000313" key="6">
    <source>
        <dbReference type="EMBL" id="MBE0459564.1"/>
    </source>
</evidence>
<evidence type="ECO:0000256" key="4">
    <source>
        <dbReference type="ARBA" id="ARBA00022694"/>
    </source>
</evidence>
<dbReference type="InterPro" id="IPR005636">
    <property type="entry name" value="DTW"/>
</dbReference>
<accession>A0ABR9FRW2</accession>
<gene>
    <name evidence="6" type="ORF">EI167_19425</name>
</gene>
<dbReference type="InterPro" id="IPR039262">
    <property type="entry name" value="DTWD2/TAPT"/>
</dbReference>
<protein>
    <recommendedName>
        <fullName evidence="1">tRNA-uridine aminocarboxypropyltransferase</fullName>
        <ecNumber evidence="1">2.5.1.25</ecNumber>
    </recommendedName>
</protein>
<evidence type="ECO:0000256" key="1">
    <source>
        <dbReference type="ARBA" id="ARBA00012386"/>
    </source>
</evidence>
<dbReference type="EC" id="2.5.1.25" evidence="1"/>
<comment type="caution">
    <text evidence="6">The sequence shown here is derived from an EMBL/GenBank/DDBJ whole genome shotgun (WGS) entry which is preliminary data.</text>
</comment>
<organism evidence="6 7">
    <name type="scientific">Pseudoalteromonas prydzensis</name>
    <dbReference type="NCBI Taxonomy" id="182141"/>
    <lineage>
        <taxon>Bacteria</taxon>
        <taxon>Pseudomonadati</taxon>
        <taxon>Pseudomonadota</taxon>
        <taxon>Gammaproteobacteria</taxon>
        <taxon>Alteromonadales</taxon>
        <taxon>Pseudoalteromonadaceae</taxon>
        <taxon>Pseudoalteromonas</taxon>
    </lineage>
</organism>
<keyword evidence="4" id="KW-0819">tRNA processing</keyword>
<sequence>MTKRSSNSVLTLRAQQISESRREFNARGGKMDRCEQCLIAKHYCICDGVEQAECDAAVCMLMYHNESFKPSNTGRLIAEIVPDNHAFRWDRTEPDAKLLALLSDPQYQPMVIFPATDVEDATRVITDVQEQPNKRPLFIFLDGTWREAKKMIRKSPYLDSLPVLSITAEKLSDYRLRVAPHAHQLGTAEVAIMVLALAGEADAATKLEQHFMKFRDAYLLGKRNKGRPL</sequence>
<dbReference type="SMART" id="SM01144">
    <property type="entry name" value="DTW"/>
    <property type="match status" value="1"/>
</dbReference>
<dbReference type="Proteomes" id="UP000707245">
    <property type="component" value="Unassembled WGS sequence"/>
</dbReference>
<dbReference type="Pfam" id="PF03942">
    <property type="entry name" value="DTW"/>
    <property type="match status" value="1"/>
</dbReference>
<evidence type="ECO:0000259" key="5">
    <source>
        <dbReference type="SMART" id="SM01144"/>
    </source>
</evidence>
<dbReference type="PANTHER" id="PTHR21392:SF1">
    <property type="entry name" value="TRNA-URIDINE AMINOCARBOXYPROPYLTRANSFERASE"/>
    <property type="match status" value="1"/>
</dbReference>
<evidence type="ECO:0000256" key="3">
    <source>
        <dbReference type="ARBA" id="ARBA00022691"/>
    </source>
</evidence>
<evidence type="ECO:0000256" key="2">
    <source>
        <dbReference type="ARBA" id="ARBA00022679"/>
    </source>
</evidence>
<feature type="domain" description="DTW" evidence="5">
    <location>
        <begin position="30"/>
        <end position="223"/>
    </location>
</feature>
<keyword evidence="7" id="KW-1185">Reference proteome</keyword>
<name>A0ABR9FRW2_9GAMM</name>